<proteinExistence type="predicted"/>
<comment type="caution">
    <text evidence="2">The sequence shown here is derived from an EMBL/GenBank/DDBJ whole genome shotgun (WGS) entry which is preliminary data.</text>
</comment>
<feature type="domain" description="Metaxin glutathione S-transferase" evidence="1">
    <location>
        <begin position="80"/>
        <end position="130"/>
    </location>
</feature>
<dbReference type="Gene3D" id="1.20.1050.10">
    <property type="match status" value="1"/>
</dbReference>
<keyword evidence="3" id="KW-1185">Reference proteome</keyword>
<evidence type="ECO:0000313" key="3">
    <source>
        <dbReference type="Proteomes" id="UP001217089"/>
    </source>
</evidence>
<dbReference type="InterPro" id="IPR050931">
    <property type="entry name" value="Mito_Protein_Transport_Metaxin"/>
</dbReference>
<accession>A0ABQ9FKI6</accession>
<dbReference type="PANTHER" id="PTHR12289:SF41">
    <property type="entry name" value="FAILED AXON CONNECTIONS-RELATED"/>
    <property type="match status" value="1"/>
</dbReference>
<dbReference type="Pfam" id="PF17171">
    <property type="entry name" value="GST_C_6"/>
    <property type="match status" value="1"/>
</dbReference>
<sequence>MNKGGIGRAFQKMFEENTYWGWALFRWYYDPEMKALSVFKYPKFIVWFTKKWLAREVKKVADAHGIGRHSKEEVYSIMYADLKALSDYLGKKKFLFGDKPCEMDCAIFGQLAQMYWHCFEFPILIDYCDRMKDTIWPDWDKCITYGGTQKASG</sequence>
<dbReference type="Proteomes" id="UP001217089">
    <property type="component" value="Unassembled WGS sequence"/>
</dbReference>
<protein>
    <recommendedName>
        <fullName evidence="1">Metaxin glutathione S-transferase domain-containing protein</fullName>
    </recommendedName>
</protein>
<reference evidence="2 3" key="1">
    <citation type="submission" date="2022-12" db="EMBL/GenBank/DDBJ databases">
        <title>Chromosome-level genome of Tegillarca granosa.</title>
        <authorList>
            <person name="Kim J."/>
        </authorList>
    </citation>
    <scope>NUCLEOTIDE SEQUENCE [LARGE SCALE GENOMIC DNA]</scope>
    <source>
        <strain evidence="2">Teg-2019</strain>
        <tissue evidence="2">Adductor muscle</tissue>
    </source>
</reference>
<dbReference type="EMBL" id="JARBDR010000230">
    <property type="protein sequence ID" value="KAJ8317799.1"/>
    <property type="molecule type" value="Genomic_DNA"/>
</dbReference>
<gene>
    <name evidence="2" type="ORF">KUTeg_004656</name>
</gene>
<evidence type="ECO:0000313" key="2">
    <source>
        <dbReference type="EMBL" id="KAJ8317799.1"/>
    </source>
</evidence>
<evidence type="ECO:0000259" key="1">
    <source>
        <dbReference type="Pfam" id="PF17171"/>
    </source>
</evidence>
<organism evidence="2 3">
    <name type="scientific">Tegillarca granosa</name>
    <name type="common">Malaysian cockle</name>
    <name type="synonym">Anadara granosa</name>
    <dbReference type="NCBI Taxonomy" id="220873"/>
    <lineage>
        <taxon>Eukaryota</taxon>
        <taxon>Metazoa</taxon>
        <taxon>Spiralia</taxon>
        <taxon>Lophotrochozoa</taxon>
        <taxon>Mollusca</taxon>
        <taxon>Bivalvia</taxon>
        <taxon>Autobranchia</taxon>
        <taxon>Pteriomorphia</taxon>
        <taxon>Arcoida</taxon>
        <taxon>Arcoidea</taxon>
        <taxon>Arcidae</taxon>
        <taxon>Tegillarca</taxon>
    </lineage>
</organism>
<dbReference type="InterPro" id="IPR036282">
    <property type="entry name" value="Glutathione-S-Trfase_C_sf"/>
</dbReference>
<dbReference type="PANTHER" id="PTHR12289">
    <property type="entry name" value="METAXIN RELATED"/>
    <property type="match status" value="1"/>
</dbReference>
<name>A0ABQ9FKI6_TEGGR</name>
<dbReference type="InterPro" id="IPR033468">
    <property type="entry name" value="Metaxin_GST"/>
</dbReference>
<dbReference type="CDD" id="cd03193">
    <property type="entry name" value="GST_C_Metaxin"/>
    <property type="match status" value="1"/>
</dbReference>
<dbReference type="SUPFAM" id="SSF47616">
    <property type="entry name" value="GST C-terminal domain-like"/>
    <property type="match status" value="1"/>
</dbReference>